<feature type="domain" description="HTH marR-type" evidence="2">
    <location>
        <begin position="2"/>
        <end position="144"/>
    </location>
</feature>
<reference evidence="3 4" key="1">
    <citation type="submission" date="2024-09" db="EMBL/GenBank/DDBJ databases">
        <authorList>
            <person name="Sun Q."/>
            <person name="Mori K."/>
        </authorList>
    </citation>
    <scope>NUCLEOTIDE SEQUENCE [LARGE SCALE GENOMIC DNA]</scope>
    <source>
        <strain evidence="3 4">TBRC 3947</strain>
    </source>
</reference>
<dbReference type="PROSITE" id="PS50995">
    <property type="entry name" value="HTH_MARR_2"/>
    <property type="match status" value="1"/>
</dbReference>
<proteinExistence type="predicted"/>
<dbReference type="InterPro" id="IPR052526">
    <property type="entry name" value="HTH-type_Bedaq_tolerance"/>
</dbReference>
<gene>
    <name evidence="3" type="ORF">ACFFIA_18630</name>
</gene>
<accession>A0ABV6M4Q7</accession>
<name>A0ABV6M4Q7_9ACTN</name>
<feature type="region of interest" description="Disordered" evidence="1">
    <location>
        <begin position="143"/>
        <end position="171"/>
    </location>
</feature>
<dbReference type="InterPro" id="IPR000835">
    <property type="entry name" value="HTH_MarR-typ"/>
</dbReference>
<evidence type="ECO:0000313" key="4">
    <source>
        <dbReference type="Proteomes" id="UP001589867"/>
    </source>
</evidence>
<dbReference type="EMBL" id="JBHLUH010000037">
    <property type="protein sequence ID" value="MFC0529677.1"/>
    <property type="molecule type" value="Genomic_DNA"/>
</dbReference>
<dbReference type="SMART" id="SM00347">
    <property type="entry name" value="HTH_MARR"/>
    <property type="match status" value="1"/>
</dbReference>
<evidence type="ECO:0000313" key="3">
    <source>
        <dbReference type="EMBL" id="MFC0529677.1"/>
    </source>
</evidence>
<dbReference type="SUPFAM" id="SSF46785">
    <property type="entry name" value="Winged helix' DNA-binding domain"/>
    <property type="match status" value="1"/>
</dbReference>
<dbReference type="InterPro" id="IPR036388">
    <property type="entry name" value="WH-like_DNA-bd_sf"/>
</dbReference>
<dbReference type="InterPro" id="IPR036390">
    <property type="entry name" value="WH_DNA-bd_sf"/>
</dbReference>
<sequence>MNTRLAGELMQVLAGMRRVVRRRLVQGRPAPLAGAQVELLIAVEEEPGIGIAAAARVLHLADNSVSGLVNALVDAGLLARETDPADRRAAQLFLTPAAHDRLTGWRTARAELVGRALERLDTADREAVAAALPALRRLLYQVRDEEAPPSGSAPAAGGTASGSAPGEGERA</sequence>
<comment type="caution">
    <text evidence="3">The sequence shown here is derived from an EMBL/GenBank/DDBJ whole genome shotgun (WGS) entry which is preliminary data.</text>
</comment>
<dbReference type="Pfam" id="PF12802">
    <property type="entry name" value="MarR_2"/>
    <property type="match status" value="1"/>
</dbReference>
<dbReference type="Gene3D" id="1.10.10.10">
    <property type="entry name" value="Winged helix-like DNA-binding domain superfamily/Winged helix DNA-binding domain"/>
    <property type="match status" value="1"/>
</dbReference>
<dbReference type="PANTHER" id="PTHR39515">
    <property type="entry name" value="CONSERVED PROTEIN"/>
    <property type="match status" value="1"/>
</dbReference>
<evidence type="ECO:0000259" key="2">
    <source>
        <dbReference type="PROSITE" id="PS50995"/>
    </source>
</evidence>
<evidence type="ECO:0000256" key="1">
    <source>
        <dbReference type="SAM" id="MobiDB-lite"/>
    </source>
</evidence>
<organism evidence="3 4">
    <name type="scientific">Phytohabitans kaempferiae</name>
    <dbReference type="NCBI Taxonomy" id="1620943"/>
    <lineage>
        <taxon>Bacteria</taxon>
        <taxon>Bacillati</taxon>
        <taxon>Actinomycetota</taxon>
        <taxon>Actinomycetes</taxon>
        <taxon>Micromonosporales</taxon>
        <taxon>Micromonosporaceae</taxon>
    </lineage>
</organism>
<dbReference type="PANTHER" id="PTHR39515:SF2">
    <property type="entry name" value="HTH-TYPE TRANSCRIPTIONAL REGULATOR RV0880"/>
    <property type="match status" value="1"/>
</dbReference>
<dbReference type="Proteomes" id="UP001589867">
    <property type="component" value="Unassembled WGS sequence"/>
</dbReference>
<dbReference type="RefSeq" id="WP_377252675.1">
    <property type="nucleotide sequence ID" value="NZ_JBHLUH010000037.1"/>
</dbReference>
<protein>
    <submittedName>
        <fullName evidence="3">MarR family winged helix-turn-helix transcriptional regulator</fullName>
    </submittedName>
</protein>
<keyword evidence="4" id="KW-1185">Reference proteome</keyword>
<feature type="compositionally biased region" description="Low complexity" evidence="1">
    <location>
        <begin position="148"/>
        <end position="171"/>
    </location>
</feature>